<dbReference type="GO" id="GO:0015627">
    <property type="term" value="C:type II protein secretion system complex"/>
    <property type="evidence" value="ECO:0007669"/>
    <property type="project" value="InterPro"/>
</dbReference>
<keyword evidence="6 11" id="KW-0812">Transmembrane</keyword>
<keyword evidence="8 11" id="KW-0472">Membrane</keyword>
<keyword evidence="14" id="KW-1185">Reference proteome</keyword>
<evidence type="ECO:0000313" key="13">
    <source>
        <dbReference type="EMBL" id="OZI71888.1"/>
    </source>
</evidence>
<dbReference type="NCBIfam" id="TIGR02532">
    <property type="entry name" value="IV_pilin_GFxxxE"/>
    <property type="match status" value="1"/>
</dbReference>
<sequence>MRTSAPGISEHGFTLLEMLVVLVIIGMSAGLVSLSVRPASDPLRDDAQRLANAFTVAQGEARSDGRVIRWRADTGGWSFERDGRSATLTAQDDRLPPPDTFAEDAELRAMRFAAAPVSLRLDPDRPLVFNTEWVAGPFALTLEAAGRQVVLRRDAAGNYDVP</sequence>
<keyword evidence="7 11" id="KW-1133">Transmembrane helix</keyword>
<evidence type="ECO:0000256" key="9">
    <source>
        <dbReference type="ARBA" id="ARBA00025772"/>
    </source>
</evidence>
<gene>
    <name evidence="13" type="ORF">CAL22_19085</name>
</gene>
<dbReference type="Proteomes" id="UP000216429">
    <property type="component" value="Unassembled WGS sequence"/>
</dbReference>
<dbReference type="OrthoDB" id="8851040at2"/>
<dbReference type="GO" id="GO:0015628">
    <property type="term" value="P:protein secretion by the type II secretion system"/>
    <property type="evidence" value="ECO:0007669"/>
    <property type="project" value="InterPro"/>
</dbReference>
<evidence type="ECO:0000259" key="12">
    <source>
        <dbReference type="Pfam" id="PF12019"/>
    </source>
</evidence>
<reference evidence="14" key="1">
    <citation type="submission" date="2017-05" db="EMBL/GenBank/DDBJ databases">
        <title>Complete and WGS of Bordetella genogroups.</title>
        <authorList>
            <person name="Spilker T."/>
            <person name="Lipuma J."/>
        </authorList>
    </citation>
    <scope>NUCLEOTIDE SEQUENCE [LARGE SCALE GENOMIC DNA]</scope>
    <source>
        <strain evidence="14">AU6712</strain>
    </source>
</reference>
<dbReference type="NCBIfam" id="TIGR01708">
    <property type="entry name" value="typeII_sec_gspH"/>
    <property type="match status" value="1"/>
</dbReference>
<dbReference type="Gene3D" id="3.55.40.10">
    <property type="entry name" value="minor pseudopilin epsh domain"/>
    <property type="match status" value="1"/>
</dbReference>
<dbReference type="InterPro" id="IPR002416">
    <property type="entry name" value="T2SS_protein-GspH"/>
</dbReference>
<comment type="caution">
    <text evidence="13">The sequence shown here is derived from an EMBL/GenBank/DDBJ whole genome shotgun (WGS) entry which is preliminary data.</text>
</comment>
<evidence type="ECO:0000256" key="10">
    <source>
        <dbReference type="ARBA" id="ARBA00030775"/>
    </source>
</evidence>
<evidence type="ECO:0000313" key="14">
    <source>
        <dbReference type="Proteomes" id="UP000216429"/>
    </source>
</evidence>
<evidence type="ECO:0000256" key="2">
    <source>
        <dbReference type="ARBA" id="ARBA00021549"/>
    </source>
</evidence>
<feature type="domain" description="General secretion pathway GspH" evidence="12">
    <location>
        <begin position="47"/>
        <end position="152"/>
    </location>
</feature>
<evidence type="ECO:0000256" key="5">
    <source>
        <dbReference type="ARBA" id="ARBA00022519"/>
    </source>
</evidence>
<dbReference type="InterPro" id="IPR022346">
    <property type="entry name" value="T2SS_GspH"/>
</dbReference>
<evidence type="ECO:0000256" key="7">
    <source>
        <dbReference type="ARBA" id="ARBA00022989"/>
    </source>
</evidence>
<dbReference type="InterPro" id="IPR012902">
    <property type="entry name" value="N_methyl_site"/>
</dbReference>
<organism evidence="13 14">
    <name type="scientific">Bordetella genomosp. 12</name>
    <dbReference type="NCBI Taxonomy" id="463035"/>
    <lineage>
        <taxon>Bacteria</taxon>
        <taxon>Pseudomonadati</taxon>
        <taxon>Pseudomonadota</taxon>
        <taxon>Betaproteobacteria</taxon>
        <taxon>Burkholderiales</taxon>
        <taxon>Alcaligenaceae</taxon>
        <taxon>Bordetella</taxon>
    </lineage>
</organism>
<feature type="transmembrane region" description="Helical" evidence="11">
    <location>
        <begin position="12"/>
        <end position="34"/>
    </location>
</feature>
<evidence type="ECO:0000256" key="6">
    <source>
        <dbReference type="ARBA" id="ARBA00022692"/>
    </source>
</evidence>
<evidence type="ECO:0000256" key="4">
    <source>
        <dbReference type="ARBA" id="ARBA00022481"/>
    </source>
</evidence>
<dbReference type="PROSITE" id="PS00409">
    <property type="entry name" value="PROKAR_NTER_METHYL"/>
    <property type="match status" value="1"/>
</dbReference>
<dbReference type="Pfam" id="PF07963">
    <property type="entry name" value="N_methyl"/>
    <property type="match status" value="1"/>
</dbReference>
<protein>
    <recommendedName>
        <fullName evidence="2">Type II secretion system protein H</fullName>
    </recommendedName>
    <alternativeName>
        <fullName evidence="10">General secretion pathway protein H</fullName>
    </alternativeName>
</protein>
<name>A0A261VCL9_9BORD</name>
<keyword evidence="4" id="KW-0488">Methylation</keyword>
<comment type="similarity">
    <text evidence="9">Belongs to the GSP H family.</text>
</comment>
<dbReference type="AlphaFoldDB" id="A0A261VCL9"/>
<comment type="subcellular location">
    <subcellularLocation>
        <location evidence="1">Cell inner membrane</location>
        <topology evidence="1">Single-pass membrane protein</topology>
    </subcellularLocation>
</comment>
<dbReference type="InterPro" id="IPR049875">
    <property type="entry name" value="TypeII_GspH"/>
</dbReference>
<keyword evidence="5" id="KW-0997">Cell inner membrane</keyword>
<dbReference type="PRINTS" id="PR00885">
    <property type="entry name" value="BCTERIALGSPH"/>
</dbReference>
<evidence type="ECO:0000256" key="1">
    <source>
        <dbReference type="ARBA" id="ARBA00004377"/>
    </source>
</evidence>
<keyword evidence="3" id="KW-1003">Cell membrane</keyword>
<dbReference type="InterPro" id="IPR045584">
    <property type="entry name" value="Pilin-like"/>
</dbReference>
<dbReference type="EMBL" id="NEVU01000003">
    <property type="protein sequence ID" value="OZI71888.1"/>
    <property type="molecule type" value="Genomic_DNA"/>
</dbReference>
<accession>A0A261VCL9</accession>
<dbReference type="GO" id="GO:0005886">
    <property type="term" value="C:plasma membrane"/>
    <property type="evidence" value="ECO:0007669"/>
    <property type="project" value="UniProtKB-SubCell"/>
</dbReference>
<evidence type="ECO:0000256" key="8">
    <source>
        <dbReference type="ARBA" id="ARBA00023136"/>
    </source>
</evidence>
<dbReference type="Pfam" id="PF12019">
    <property type="entry name" value="GspH"/>
    <property type="match status" value="1"/>
</dbReference>
<evidence type="ECO:0000256" key="3">
    <source>
        <dbReference type="ARBA" id="ARBA00022475"/>
    </source>
</evidence>
<dbReference type="SUPFAM" id="SSF54523">
    <property type="entry name" value="Pili subunits"/>
    <property type="match status" value="1"/>
</dbReference>
<evidence type="ECO:0000256" key="11">
    <source>
        <dbReference type="SAM" id="Phobius"/>
    </source>
</evidence>
<proteinExistence type="inferred from homology"/>